<protein>
    <submittedName>
        <fullName evidence="2">Uncharacterized protein</fullName>
    </submittedName>
</protein>
<feature type="region of interest" description="Disordered" evidence="1">
    <location>
        <begin position="25"/>
        <end position="52"/>
    </location>
</feature>
<feature type="compositionally biased region" description="Basic and acidic residues" evidence="1">
    <location>
        <begin position="26"/>
        <end position="36"/>
    </location>
</feature>
<name>A0AAV7NCM2_PLEWA</name>
<keyword evidence="3" id="KW-1185">Reference proteome</keyword>
<proteinExistence type="predicted"/>
<dbReference type="AlphaFoldDB" id="A0AAV7NCM2"/>
<evidence type="ECO:0000313" key="2">
    <source>
        <dbReference type="EMBL" id="KAJ1112143.1"/>
    </source>
</evidence>
<reference evidence="2" key="1">
    <citation type="journal article" date="2022" name="bioRxiv">
        <title>Sequencing and chromosome-scale assembly of the giantPleurodeles waltlgenome.</title>
        <authorList>
            <person name="Brown T."/>
            <person name="Elewa A."/>
            <person name="Iarovenko S."/>
            <person name="Subramanian E."/>
            <person name="Araus A.J."/>
            <person name="Petzold A."/>
            <person name="Susuki M."/>
            <person name="Suzuki K.-i.T."/>
            <person name="Hayashi T."/>
            <person name="Toyoda A."/>
            <person name="Oliveira C."/>
            <person name="Osipova E."/>
            <person name="Leigh N.D."/>
            <person name="Simon A."/>
            <person name="Yun M.H."/>
        </authorList>
    </citation>
    <scope>NUCLEOTIDE SEQUENCE</scope>
    <source>
        <strain evidence="2">20211129_DDA</strain>
        <tissue evidence="2">Liver</tissue>
    </source>
</reference>
<sequence>MPDGRTANRQPGKPSRQLLFSKALSHQRDLPAEEHPLTPPSSMADTAQGATMDHILQEISAVGQKLEGMDSALASLTVETKSIPLDIAGF</sequence>
<dbReference type="Proteomes" id="UP001066276">
    <property type="component" value="Chromosome 8"/>
</dbReference>
<comment type="caution">
    <text evidence="2">The sequence shown here is derived from an EMBL/GenBank/DDBJ whole genome shotgun (WGS) entry which is preliminary data.</text>
</comment>
<gene>
    <name evidence="2" type="ORF">NDU88_000411</name>
</gene>
<accession>A0AAV7NCM2</accession>
<evidence type="ECO:0000313" key="3">
    <source>
        <dbReference type="Proteomes" id="UP001066276"/>
    </source>
</evidence>
<organism evidence="2 3">
    <name type="scientific">Pleurodeles waltl</name>
    <name type="common">Iberian ribbed newt</name>
    <dbReference type="NCBI Taxonomy" id="8319"/>
    <lineage>
        <taxon>Eukaryota</taxon>
        <taxon>Metazoa</taxon>
        <taxon>Chordata</taxon>
        <taxon>Craniata</taxon>
        <taxon>Vertebrata</taxon>
        <taxon>Euteleostomi</taxon>
        <taxon>Amphibia</taxon>
        <taxon>Batrachia</taxon>
        <taxon>Caudata</taxon>
        <taxon>Salamandroidea</taxon>
        <taxon>Salamandridae</taxon>
        <taxon>Pleurodelinae</taxon>
        <taxon>Pleurodeles</taxon>
    </lineage>
</organism>
<feature type="compositionally biased region" description="Polar residues" evidence="1">
    <location>
        <begin position="40"/>
        <end position="49"/>
    </location>
</feature>
<dbReference type="EMBL" id="JANPWB010000012">
    <property type="protein sequence ID" value="KAJ1112143.1"/>
    <property type="molecule type" value="Genomic_DNA"/>
</dbReference>
<evidence type="ECO:0000256" key="1">
    <source>
        <dbReference type="SAM" id="MobiDB-lite"/>
    </source>
</evidence>